<gene>
    <name evidence="6" type="ORF">O6R05_01220</name>
</gene>
<proteinExistence type="inferred from homology"/>
<dbReference type="Pfam" id="PF01081">
    <property type="entry name" value="Aldolase"/>
    <property type="match status" value="1"/>
</dbReference>
<evidence type="ECO:0000313" key="7">
    <source>
        <dbReference type="Proteomes" id="UP001210339"/>
    </source>
</evidence>
<evidence type="ECO:0000256" key="5">
    <source>
        <dbReference type="ARBA" id="ARBA00023277"/>
    </source>
</evidence>
<dbReference type="RefSeq" id="WP_271191740.1">
    <property type="nucleotide sequence ID" value="NZ_CP115667.1"/>
</dbReference>
<dbReference type="Proteomes" id="UP001210339">
    <property type="component" value="Chromosome"/>
</dbReference>
<reference evidence="6 7" key="1">
    <citation type="submission" date="2023-01" db="EMBL/GenBank/DDBJ databases">
        <authorList>
            <person name="Lee S.H."/>
            <person name="Jung H.S."/>
            <person name="Yun J.U."/>
        </authorList>
    </citation>
    <scope>NUCLEOTIDE SEQUENCE [LARGE SCALE GENOMIC DNA]</scope>
    <source>
        <strain evidence="6 7">CBA3646</strain>
    </source>
</reference>
<dbReference type="PANTHER" id="PTHR30246">
    <property type="entry name" value="2-KETO-3-DEOXY-6-PHOSPHOGLUCONATE ALDOLASE"/>
    <property type="match status" value="1"/>
</dbReference>
<comment type="pathway">
    <text evidence="1">Carbohydrate acid metabolism.</text>
</comment>
<dbReference type="PANTHER" id="PTHR30246:SF1">
    <property type="entry name" value="2-DEHYDRO-3-DEOXY-6-PHOSPHOGALACTONATE ALDOLASE-RELATED"/>
    <property type="match status" value="1"/>
</dbReference>
<comment type="similarity">
    <text evidence="2">Belongs to the KHG/KDPG aldolase family.</text>
</comment>
<dbReference type="EC" id="4.1.3.16" evidence="6"/>
<dbReference type="EMBL" id="CP115667">
    <property type="protein sequence ID" value="WBW50209.1"/>
    <property type="molecule type" value="Genomic_DNA"/>
</dbReference>
<dbReference type="GO" id="GO:0008675">
    <property type="term" value="F:2-dehydro-3-deoxy-phosphogluconate aldolase activity"/>
    <property type="evidence" value="ECO:0007669"/>
    <property type="project" value="UniProtKB-EC"/>
</dbReference>
<dbReference type="InterPro" id="IPR013785">
    <property type="entry name" value="Aldolase_TIM"/>
</dbReference>
<dbReference type="Gene3D" id="3.20.20.70">
    <property type="entry name" value="Aldolase class I"/>
    <property type="match status" value="1"/>
</dbReference>
<evidence type="ECO:0000256" key="4">
    <source>
        <dbReference type="ARBA" id="ARBA00023239"/>
    </source>
</evidence>
<dbReference type="EC" id="4.1.2.14" evidence="6"/>
<protein>
    <submittedName>
        <fullName evidence="6">Bifunctional 2-keto-4-hydroxyglutarate aldolase/2-keto-3-deoxy-6-phosphogluconate aldolase</fullName>
        <ecNumber evidence="6">4.1.2.14</ecNumber>
        <ecNumber evidence="6">4.1.3.16</ecNumber>
    </submittedName>
</protein>
<comment type="subunit">
    <text evidence="3">Homotrimer.</text>
</comment>
<sequence length="207" mass="21961">MSKLDTLLKIKNLGIVAVVRGNSAEEALEYAEGCIDGGIDIIEITFTIPNAIEVLKTLQSSLQGATIGAGTVLDAVTARLAIMAGAQFIVSPAFDEDVAKLCNRYQVPYMPGCLSVNEILKALEYGVDVIKVFPGSAVGPDYIKAVHGPLPHVNLMPTGGVSLENIDEWFRRGVFAVGVGSNLVSGSKEDIAGKAEAYLEAIREVRK</sequence>
<evidence type="ECO:0000256" key="1">
    <source>
        <dbReference type="ARBA" id="ARBA00004761"/>
    </source>
</evidence>
<dbReference type="NCBIfam" id="NF005119">
    <property type="entry name" value="PRK06552.1"/>
    <property type="match status" value="1"/>
</dbReference>
<keyword evidence="7" id="KW-1185">Reference proteome</keyword>
<dbReference type="GO" id="GO:0008700">
    <property type="term" value="F:(R,S)-4-hydroxy-2-oxoglutarate aldolase activity"/>
    <property type="evidence" value="ECO:0007669"/>
    <property type="project" value="UniProtKB-EC"/>
</dbReference>
<evidence type="ECO:0000256" key="2">
    <source>
        <dbReference type="ARBA" id="ARBA00006906"/>
    </source>
</evidence>
<keyword evidence="4 6" id="KW-0456">Lyase</keyword>
<keyword evidence="5" id="KW-0119">Carbohydrate metabolism</keyword>
<dbReference type="CDD" id="cd00452">
    <property type="entry name" value="KDPG_aldolase"/>
    <property type="match status" value="1"/>
</dbReference>
<dbReference type="NCBIfam" id="TIGR01182">
    <property type="entry name" value="eda"/>
    <property type="match status" value="1"/>
</dbReference>
<name>A0ABY7QTV7_9FIRM</name>
<evidence type="ECO:0000256" key="3">
    <source>
        <dbReference type="ARBA" id="ARBA00011233"/>
    </source>
</evidence>
<dbReference type="InterPro" id="IPR000887">
    <property type="entry name" value="Aldlse_KDPG_KHG"/>
</dbReference>
<dbReference type="SUPFAM" id="SSF51569">
    <property type="entry name" value="Aldolase"/>
    <property type="match status" value="1"/>
</dbReference>
<organism evidence="6 7">
    <name type="scientific">Peptoniphilus equinus</name>
    <dbReference type="NCBI Taxonomy" id="3016343"/>
    <lineage>
        <taxon>Bacteria</taxon>
        <taxon>Bacillati</taxon>
        <taxon>Bacillota</taxon>
        <taxon>Tissierellia</taxon>
        <taxon>Tissierellales</taxon>
        <taxon>Peptoniphilaceae</taxon>
        <taxon>Peptoniphilus</taxon>
    </lineage>
</organism>
<evidence type="ECO:0000313" key="6">
    <source>
        <dbReference type="EMBL" id="WBW50209.1"/>
    </source>
</evidence>
<accession>A0ABY7QTV7</accession>